<feature type="non-terminal residue" evidence="1">
    <location>
        <position position="1"/>
    </location>
</feature>
<sequence>RYSPWFRIHYPNHYYYDLLVGLRILTRLGHGGDRRLGPALRWLIDRRSGSGTWALDRSHPDIDPAGAGYSMDRVVYPMQLEPLERPSRWATVEALSVLGRVESAGGGAGS</sequence>
<dbReference type="EMBL" id="AUZY01004130">
    <property type="protein sequence ID" value="EQD64978.1"/>
    <property type="molecule type" value="Genomic_DNA"/>
</dbReference>
<organism evidence="1">
    <name type="scientific">mine drainage metagenome</name>
    <dbReference type="NCBI Taxonomy" id="410659"/>
    <lineage>
        <taxon>unclassified sequences</taxon>
        <taxon>metagenomes</taxon>
        <taxon>ecological metagenomes</taxon>
    </lineage>
</organism>
<dbReference type="AlphaFoldDB" id="T1B952"/>
<proteinExistence type="predicted"/>
<evidence type="ECO:0000313" key="1">
    <source>
        <dbReference type="EMBL" id="EQD64978.1"/>
    </source>
</evidence>
<evidence type="ECO:0008006" key="2">
    <source>
        <dbReference type="Google" id="ProtNLM"/>
    </source>
</evidence>
<protein>
    <recommendedName>
        <fullName evidence="2">Squalene cyclase C-terminal domain-containing protein</fullName>
    </recommendedName>
</protein>
<gene>
    <name evidence="1" type="ORF">B1B_06540</name>
</gene>
<accession>T1B952</accession>
<name>T1B952_9ZZZZ</name>
<reference evidence="1" key="2">
    <citation type="journal article" date="2014" name="ISME J.">
        <title>Microbial stratification in low pH oxic and suboxic macroscopic growths along an acid mine drainage.</title>
        <authorList>
            <person name="Mendez-Garcia C."/>
            <person name="Mesa V."/>
            <person name="Sprenger R.R."/>
            <person name="Richter M."/>
            <person name="Diez M.S."/>
            <person name="Solano J."/>
            <person name="Bargiela R."/>
            <person name="Golyshina O.V."/>
            <person name="Manteca A."/>
            <person name="Ramos J.L."/>
            <person name="Gallego J.R."/>
            <person name="Llorente I."/>
            <person name="Martins Dos Santos V.A."/>
            <person name="Jensen O.N."/>
            <person name="Pelaez A.I."/>
            <person name="Sanchez J."/>
            <person name="Ferrer M."/>
        </authorList>
    </citation>
    <scope>NUCLEOTIDE SEQUENCE</scope>
</reference>
<comment type="caution">
    <text evidence="1">The sequence shown here is derived from an EMBL/GenBank/DDBJ whole genome shotgun (WGS) entry which is preliminary data.</text>
</comment>
<reference evidence="1" key="1">
    <citation type="submission" date="2013-08" db="EMBL/GenBank/DDBJ databases">
        <authorList>
            <person name="Mendez C."/>
            <person name="Richter M."/>
            <person name="Ferrer M."/>
            <person name="Sanchez J."/>
        </authorList>
    </citation>
    <scope>NUCLEOTIDE SEQUENCE</scope>
</reference>